<sequence length="367" mass="39549">MTKHGWLRCAKEGTQPQVLVSLVGRSLLHISQTSESVIVALGLVIDAEGMTGLRYACAHEQIYCLDPACEDRLDSIYRARTNRAADAVIATVSLFNTVDDEMTEATTLPALRESVRGTDKRLSQPRSRGPLMASIPRDGYNTAEATNNYNATHEGELSSIPTATTAELQPNGHDTHKTEAGPPAGTGRDGAKAKESFPAKVKRIWLAKTGIDQRTYMQMFKGALAPTIAISAYQSTAWAETYTTIGYLCGIIAILSLPIQPRAKYLQTMLTNVLVCCFGCAVALLAMYCTVQARLNSEFQQTRNGGPGTSGLAAGGAPTTTYNSSASAVAGVWLFIQIYAISTYRANRPQFTIPSIMYAIFANVSMV</sequence>
<protein>
    <recommendedName>
        <fullName evidence="3">Putative ER transporter 6TM N-terminal domain-containing protein</fullName>
    </recommendedName>
</protein>
<dbReference type="EMBL" id="NAJP01000028">
    <property type="protein sequence ID" value="TKA41393.1"/>
    <property type="molecule type" value="Genomic_DNA"/>
</dbReference>
<evidence type="ECO:0000313" key="5">
    <source>
        <dbReference type="Proteomes" id="UP000310066"/>
    </source>
</evidence>
<evidence type="ECO:0000256" key="1">
    <source>
        <dbReference type="SAM" id="MobiDB-lite"/>
    </source>
</evidence>
<reference evidence="4 5" key="1">
    <citation type="submission" date="2017-03" db="EMBL/GenBank/DDBJ databases">
        <title>Genomes of endolithic fungi from Antarctica.</title>
        <authorList>
            <person name="Coleine C."/>
            <person name="Masonjones S."/>
            <person name="Stajich J.E."/>
        </authorList>
    </citation>
    <scope>NUCLEOTIDE SEQUENCE [LARGE SCALE GENOMIC DNA]</scope>
    <source>
        <strain evidence="4 5">CCFEE 5311</strain>
    </source>
</reference>
<feature type="transmembrane region" description="Helical" evidence="2">
    <location>
        <begin position="269"/>
        <end position="288"/>
    </location>
</feature>
<accession>A0A4U0UZD2</accession>
<name>A0A4U0UZD2_9PEZI</name>
<dbReference type="AlphaFoldDB" id="A0A4U0UZD2"/>
<gene>
    <name evidence="4" type="ORF">B0A54_06295</name>
</gene>
<feature type="domain" description="Putative ER transporter 6TM N-terminal" evidence="3">
    <location>
        <begin position="202"/>
        <end position="366"/>
    </location>
</feature>
<dbReference type="Pfam" id="PF10337">
    <property type="entry name" value="ArAE_2_N"/>
    <property type="match status" value="1"/>
</dbReference>
<feature type="region of interest" description="Disordered" evidence="1">
    <location>
        <begin position="115"/>
        <end position="140"/>
    </location>
</feature>
<dbReference type="OrthoDB" id="2274698at2759"/>
<comment type="caution">
    <text evidence="4">The sequence shown here is derived from an EMBL/GenBank/DDBJ whole genome shotgun (WGS) entry which is preliminary data.</text>
</comment>
<dbReference type="PANTHER" id="PTHR37994:SF4">
    <property type="entry name" value="ER TRANSPORTER 6TM N-TERMINAL DOMAIN-CONTAINING PROTEIN-RELATED"/>
    <property type="match status" value="1"/>
</dbReference>
<dbReference type="InterPro" id="IPR018823">
    <property type="entry name" value="ArAE_2_N"/>
</dbReference>
<feature type="region of interest" description="Disordered" evidence="1">
    <location>
        <begin position="166"/>
        <end position="194"/>
    </location>
</feature>
<dbReference type="PANTHER" id="PTHR37994">
    <property type="entry name" value="ARAE_2_N DOMAIN-CONTAINING PROTEIN-RELATED"/>
    <property type="match status" value="1"/>
</dbReference>
<evidence type="ECO:0000259" key="3">
    <source>
        <dbReference type="Pfam" id="PF10337"/>
    </source>
</evidence>
<proteinExistence type="predicted"/>
<feature type="transmembrane region" description="Helical" evidence="2">
    <location>
        <begin position="237"/>
        <end position="257"/>
    </location>
</feature>
<dbReference type="Proteomes" id="UP000310066">
    <property type="component" value="Unassembled WGS sequence"/>
</dbReference>
<evidence type="ECO:0000313" key="4">
    <source>
        <dbReference type="EMBL" id="TKA41393.1"/>
    </source>
</evidence>
<organism evidence="4 5">
    <name type="scientific">Friedmanniomyces endolithicus</name>
    <dbReference type="NCBI Taxonomy" id="329885"/>
    <lineage>
        <taxon>Eukaryota</taxon>
        <taxon>Fungi</taxon>
        <taxon>Dikarya</taxon>
        <taxon>Ascomycota</taxon>
        <taxon>Pezizomycotina</taxon>
        <taxon>Dothideomycetes</taxon>
        <taxon>Dothideomycetidae</taxon>
        <taxon>Mycosphaerellales</taxon>
        <taxon>Teratosphaeriaceae</taxon>
        <taxon>Friedmanniomyces</taxon>
    </lineage>
</organism>
<keyword evidence="2" id="KW-0812">Transmembrane</keyword>
<keyword evidence="2" id="KW-0472">Membrane</keyword>
<evidence type="ECO:0000256" key="2">
    <source>
        <dbReference type="SAM" id="Phobius"/>
    </source>
</evidence>
<dbReference type="STRING" id="329885.A0A4U0UZD2"/>
<keyword evidence="2" id="KW-1133">Transmembrane helix</keyword>